<dbReference type="EMBL" id="BGZK01000968">
    <property type="protein sequence ID" value="GBP66811.1"/>
    <property type="molecule type" value="Genomic_DNA"/>
</dbReference>
<reference evidence="2 3" key="1">
    <citation type="journal article" date="2019" name="Commun. Biol.">
        <title>The bagworm genome reveals a unique fibroin gene that provides high tensile strength.</title>
        <authorList>
            <person name="Kono N."/>
            <person name="Nakamura H."/>
            <person name="Ohtoshi R."/>
            <person name="Tomita M."/>
            <person name="Numata K."/>
            <person name="Arakawa K."/>
        </authorList>
    </citation>
    <scope>NUCLEOTIDE SEQUENCE [LARGE SCALE GENOMIC DNA]</scope>
</reference>
<proteinExistence type="predicted"/>
<feature type="compositionally biased region" description="Low complexity" evidence="1">
    <location>
        <begin position="102"/>
        <end position="117"/>
    </location>
</feature>
<gene>
    <name evidence="2" type="ORF">EVAR_59508_1</name>
</gene>
<evidence type="ECO:0000313" key="3">
    <source>
        <dbReference type="Proteomes" id="UP000299102"/>
    </source>
</evidence>
<name>A0A4C1XSE3_EUMVA</name>
<protein>
    <submittedName>
        <fullName evidence="2">Uncharacterized protein</fullName>
    </submittedName>
</protein>
<organism evidence="2 3">
    <name type="scientific">Eumeta variegata</name>
    <name type="common">Bagworm moth</name>
    <name type="synonym">Eumeta japonica</name>
    <dbReference type="NCBI Taxonomy" id="151549"/>
    <lineage>
        <taxon>Eukaryota</taxon>
        <taxon>Metazoa</taxon>
        <taxon>Ecdysozoa</taxon>
        <taxon>Arthropoda</taxon>
        <taxon>Hexapoda</taxon>
        <taxon>Insecta</taxon>
        <taxon>Pterygota</taxon>
        <taxon>Neoptera</taxon>
        <taxon>Endopterygota</taxon>
        <taxon>Lepidoptera</taxon>
        <taxon>Glossata</taxon>
        <taxon>Ditrysia</taxon>
        <taxon>Tineoidea</taxon>
        <taxon>Psychidae</taxon>
        <taxon>Oiketicinae</taxon>
        <taxon>Eumeta</taxon>
    </lineage>
</organism>
<keyword evidence="3" id="KW-1185">Reference proteome</keyword>
<accession>A0A4C1XSE3</accession>
<feature type="region of interest" description="Disordered" evidence="1">
    <location>
        <begin position="71"/>
        <end position="117"/>
    </location>
</feature>
<dbReference type="AlphaFoldDB" id="A0A4C1XSE3"/>
<comment type="caution">
    <text evidence="2">The sequence shown here is derived from an EMBL/GenBank/DDBJ whole genome shotgun (WGS) entry which is preliminary data.</text>
</comment>
<dbReference type="Proteomes" id="UP000299102">
    <property type="component" value="Unassembled WGS sequence"/>
</dbReference>
<evidence type="ECO:0000256" key="1">
    <source>
        <dbReference type="SAM" id="MobiDB-lite"/>
    </source>
</evidence>
<evidence type="ECO:0000313" key="2">
    <source>
        <dbReference type="EMBL" id="GBP66811.1"/>
    </source>
</evidence>
<sequence>MLAGRFEYAMPPKDIARLFEKRSSSSRNERHISERSLPTALSIDVLRRVDGRSCARLKQASWRSAHCKPFPIHRDRHGKALGARDARTNSECTSNRKRSRKAAPLVAADARAPAPNS</sequence>